<gene>
    <name evidence="3" type="ORF">GCM10010269_64300</name>
</gene>
<dbReference type="SUPFAM" id="SSF52540">
    <property type="entry name" value="P-loop containing nucleoside triphosphate hydrolases"/>
    <property type="match status" value="1"/>
</dbReference>
<evidence type="ECO:0000313" key="4">
    <source>
        <dbReference type="Proteomes" id="UP000606194"/>
    </source>
</evidence>
<dbReference type="EMBL" id="BMTL01000032">
    <property type="protein sequence ID" value="GGS16199.1"/>
    <property type="molecule type" value="Genomic_DNA"/>
</dbReference>
<reference evidence="3" key="2">
    <citation type="submission" date="2020-09" db="EMBL/GenBank/DDBJ databases">
        <authorList>
            <person name="Sun Q."/>
            <person name="Ohkuma M."/>
        </authorList>
    </citation>
    <scope>NUCLEOTIDE SEQUENCE</scope>
    <source>
        <strain evidence="3">JCM 4386</strain>
    </source>
</reference>
<accession>A0A918L7K1</accession>
<dbReference type="Proteomes" id="UP000606194">
    <property type="component" value="Unassembled WGS sequence"/>
</dbReference>
<feature type="compositionally biased region" description="Basic and acidic residues" evidence="1">
    <location>
        <begin position="1170"/>
        <end position="1180"/>
    </location>
</feature>
<dbReference type="InterPro" id="IPR057574">
    <property type="entry name" value="nSTAND_NTPase5_dom"/>
</dbReference>
<evidence type="ECO:0000256" key="1">
    <source>
        <dbReference type="SAM" id="MobiDB-lite"/>
    </source>
</evidence>
<protein>
    <recommendedName>
        <fullName evidence="2">Novel STAND NTPase 5 domain-containing protein</fullName>
    </recommendedName>
</protein>
<dbReference type="Pfam" id="PF25199">
    <property type="entry name" value="nSTAND_NTPase5"/>
    <property type="match status" value="1"/>
</dbReference>
<feature type="domain" description="Novel STAND NTPase 5" evidence="2">
    <location>
        <begin position="322"/>
        <end position="451"/>
    </location>
</feature>
<evidence type="ECO:0000259" key="2">
    <source>
        <dbReference type="Pfam" id="PF25199"/>
    </source>
</evidence>
<organism evidence="3 4">
    <name type="scientific">Streptomyces humidus</name>
    <dbReference type="NCBI Taxonomy" id="52259"/>
    <lineage>
        <taxon>Bacteria</taxon>
        <taxon>Bacillati</taxon>
        <taxon>Actinomycetota</taxon>
        <taxon>Actinomycetes</taxon>
        <taxon>Kitasatosporales</taxon>
        <taxon>Streptomycetaceae</taxon>
        <taxon>Streptomyces</taxon>
    </lineage>
</organism>
<feature type="region of interest" description="Disordered" evidence="1">
    <location>
        <begin position="1152"/>
        <end position="1180"/>
    </location>
</feature>
<comment type="caution">
    <text evidence="3">The sequence shown here is derived from an EMBL/GenBank/DDBJ whole genome shotgun (WGS) entry which is preliminary data.</text>
</comment>
<reference evidence="3" key="1">
    <citation type="journal article" date="2014" name="Int. J. Syst. Evol. Microbiol.">
        <title>Complete genome sequence of Corynebacterium casei LMG S-19264T (=DSM 44701T), isolated from a smear-ripened cheese.</title>
        <authorList>
            <consortium name="US DOE Joint Genome Institute (JGI-PGF)"/>
            <person name="Walter F."/>
            <person name="Albersmeier A."/>
            <person name="Kalinowski J."/>
            <person name="Ruckert C."/>
        </authorList>
    </citation>
    <scope>NUCLEOTIDE SEQUENCE</scope>
    <source>
        <strain evidence="3">JCM 4386</strain>
    </source>
</reference>
<dbReference type="InterPro" id="IPR027417">
    <property type="entry name" value="P-loop_NTPase"/>
</dbReference>
<keyword evidence="4" id="KW-1185">Reference proteome</keyword>
<proteinExistence type="predicted"/>
<evidence type="ECO:0000313" key="3">
    <source>
        <dbReference type="EMBL" id="GGS16199.1"/>
    </source>
</evidence>
<sequence length="1180" mass="132030">MHVGNQALLERLDRGPCFLLLGQRYLSIETGSDPLAGPLARALGVNEPQQSVYRAVLGLAPGQRQAAAKALTEAGRALVLPPPVRTTLEFPWNGVLSSAVDPAWRAGLQREWRTIQQIVPQRDRTRVSRNAFDVQALMLFGGVDQPADDQPPATRPELTRRRAIAAEALGRVVSDALTPRGLLVIEGWGLDDWLTPETLYAQICDAVPGQVHLFSATDEIVADDHIQEAIDLQVLVPHRESFASVVVEARSTGRLSEERPATALTRALRIGDRLLTMDRSRWQRILPHARPMDVDLLDDPPAESSERRYQKFREFLGTSDGSPAWWAHARGLSFERSFEQALSDLVEQSAGAREQRGPLLVVGQSGTGKSVALARLAFQTARSGRRVVLHIPRRSTRPEYEALDDFCLWAEEQAGGNTLIVWDGMIEPQEYQRLFDYLRSRGRKVVVVGSCYWDADLFAGPHKRRQRPSGKSSPANSRYVPGRDFIQAPATLAGKELQRFLRYLGDFDVRLKPGDEQAVSRDGSFLAALYRLLPEVHGSLSSGLALELRRSEHLLNTAARTRMDFRANSAMADALERAGLLHGLEVVLDHNGDTLASAENDPYERLLGLVLLIHSHGLRMPLELALRTIGRDGVRNLPDLLSGIDIIRWDEDEVGNYTLGGRNQLEARLLTQARGSGKGREASQIAEVLELVRPDARARGGGPEIDFALELLTRIGPQSDRDQRLYGAHYLEFADSVAELCMRVADPVVHARLTHKEVNLRREWAVRDQRREGTDPDMRMAALEAAQEAVDEVLRSAEDVGLRPQIRLNLYVEQASVRGSQLYELLHSDSDGRLPSSPPSEAYITDELQAIQRSVQSALSCEGTNYYPVDVLCWVCLNTLKAGVLSDEASATLLGNCLSMLTAIDPDTLDPRQAARYHSKFEEIATLAGDTVLAEQQLKKLEAYDEPLAAFFYALKVSGFLQKNPQQESARRALEHLRERPDRLQDERCIRLAVDLLWFARTGERFMSGERQTLPLDGAAWQECLDLTELATMHDVVNSLRVMFMRALALFHLGRVEHALDAFRELDRLSFEQRDRRRVINVYVASSEDGMPRVFRARVLRVDSDSRSGRCWVEDYQREFPFDPVNFGADQAIVGRTFDAYVVFNMRGPWLEPPREPGERRGPTLLGPAGERHHEARGVQ</sequence>
<name>A0A918L7K1_9ACTN</name>
<dbReference type="AlphaFoldDB" id="A0A918L7K1"/>
<feature type="compositionally biased region" description="Basic and acidic residues" evidence="1">
    <location>
        <begin position="1153"/>
        <end position="1162"/>
    </location>
</feature>